<proteinExistence type="predicted"/>
<dbReference type="CDD" id="cd09212">
    <property type="entry name" value="PUB"/>
    <property type="match status" value="1"/>
</dbReference>
<dbReference type="AlphaFoldDB" id="A0A7S2PBQ1"/>
<dbReference type="InterPro" id="IPR036339">
    <property type="entry name" value="PUB-like_dom_sf"/>
</dbReference>
<organism evidence="3">
    <name type="scientific">Leptocylindrus danicus</name>
    <dbReference type="NCBI Taxonomy" id="163516"/>
    <lineage>
        <taxon>Eukaryota</taxon>
        <taxon>Sar</taxon>
        <taxon>Stramenopiles</taxon>
        <taxon>Ochrophyta</taxon>
        <taxon>Bacillariophyta</taxon>
        <taxon>Coscinodiscophyceae</taxon>
        <taxon>Chaetocerotophycidae</taxon>
        <taxon>Leptocylindrales</taxon>
        <taxon>Leptocylindraceae</taxon>
        <taxon>Leptocylindrus</taxon>
    </lineage>
</organism>
<dbReference type="InterPro" id="IPR018997">
    <property type="entry name" value="PUB_domain"/>
</dbReference>
<gene>
    <name evidence="3" type="ORF">LDAN0321_LOCUS13134</name>
</gene>
<name>A0A7S2PBQ1_9STRA</name>
<evidence type="ECO:0000256" key="1">
    <source>
        <dbReference type="SAM" id="MobiDB-lite"/>
    </source>
</evidence>
<feature type="domain" description="PUB" evidence="2">
    <location>
        <begin position="20"/>
        <end position="101"/>
    </location>
</feature>
<dbReference type="Pfam" id="PF09409">
    <property type="entry name" value="PUB"/>
    <property type="match status" value="1"/>
</dbReference>
<dbReference type="EMBL" id="HBGY01020864">
    <property type="protein sequence ID" value="CAD9590183.1"/>
    <property type="molecule type" value="Transcribed_RNA"/>
</dbReference>
<dbReference type="SUPFAM" id="SSF143503">
    <property type="entry name" value="PUG domain-like"/>
    <property type="match status" value="1"/>
</dbReference>
<feature type="compositionally biased region" description="Low complexity" evidence="1">
    <location>
        <begin position="142"/>
        <end position="153"/>
    </location>
</feature>
<evidence type="ECO:0000259" key="2">
    <source>
        <dbReference type="Pfam" id="PF09409"/>
    </source>
</evidence>
<sequence>MAGVHLQDLILETKGPSTQEQKVDCLKLLSVVIKNLGDEVKSLDPKYRQLRLSNEKVAKKIIPCPSAIDYLKAIGFQEVDDGEASKYLRIPDDKSVDLALMRSSLLELNNALDIVGGGQQKKQTVSASSSNITEEKKTPEGIIIQSSKKVSSKYPSTGKLSEKQKARLLMEKKRKQEAEDAKAARARNIAMLKQDKFVRENDENWKSGVSSACVKSGDGISTFRDKYGE</sequence>
<accession>A0A7S2PBQ1</accession>
<feature type="region of interest" description="Disordered" evidence="1">
    <location>
        <begin position="119"/>
        <end position="162"/>
    </location>
</feature>
<reference evidence="3" key="1">
    <citation type="submission" date="2021-01" db="EMBL/GenBank/DDBJ databases">
        <authorList>
            <person name="Corre E."/>
            <person name="Pelletier E."/>
            <person name="Niang G."/>
            <person name="Scheremetjew M."/>
            <person name="Finn R."/>
            <person name="Kale V."/>
            <person name="Holt S."/>
            <person name="Cochrane G."/>
            <person name="Meng A."/>
            <person name="Brown T."/>
            <person name="Cohen L."/>
        </authorList>
    </citation>
    <scope>NUCLEOTIDE SEQUENCE</scope>
    <source>
        <strain evidence="3">B650</strain>
    </source>
</reference>
<feature type="compositionally biased region" description="Polar residues" evidence="1">
    <location>
        <begin position="120"/>
        <end position="132"/>
    </location>
</feature>
<evidence type="ECO:0000313" key="3">
    <source>
        <dbReference type="EMBL" id="CAD9590183.1"/>
    </source>
</evidence>
<protein>
    <recommendedName>
        <fullName evidence="2">PUB domain-containing protein</fullName>
    </recommendedName>
</protein>
<dbReference type="Gene3D" id="1.20.58.2190">
    <property type="match status" value="1"/>
</dbReference>